<accession>W1Y392</accession>
<dbReference type="InterPro" id="IPR003439">
    <property type="entry name" value="ABC_transporter-like_ATP-bd"/>
</dbReference>
<comment type="caution">
    <text evidence="5">The sequence shown here is derived from an EMBL/GenBank/DDBJ whole genome shotgun (WGS) entry which is preliminary data.</text>
</comment>
<dbReference type="PANTHER" id="PTHR42939">
    <property type="entry name" value="ABC TRANSPORTER ATP-BINDING PROTEIN ALBC-RELATED"/>
    <property type="match status" value="1"/>
</dbReference>
<dbReference type="PANTHER" id="PTHR42939:SF5">
    <property type="entry name" value="ABC-TYPE TRANSPORTER ATP-BINDING PROTEIN ECSA"/>
    <property type="match status" value="1"/>
</dbReference>
<evidence type="ECO:0000256" key="3">
    <source>
        <dbReference type="ARBA" id="ARBA00022840"/>
    </source>
</evidence>
<name>W1Y392_9ZZZZ</name>
<sequence>AGNQVLKNVSFTIEDGCIVALIGLNGAGKSTTINHIIGELHPQSGQITLNQVNIVEAPTAFKSQIAYIPEQPILYDELTL</sequence>
<dbReference type="InterPro" id="IPR027417">
    <property type="entry name" value="P-loop_NTPase"/>
</dbReference>
<dbReference type="EMBL" id="AZMM01010037">
    <property type="protein sequence ID" value="ETJ35594.1"/>
    <property type="molecule type" value="Genomic_DNA"/>
</dbReference>
<dbReference type="GO" id="GO:0005524">
    <property type="term" value="F:ATP binding"/>
    <property type="evidence" value="ECO:0007669"/>
    <property type="project" value="UniProtKB-KW"/>
</dbReference>
<proteinExistence type="predicted"/>
<dbReference type="SUPFAM" id="SSF52540">
    <property type="entry name" value="P-loop containing nucleoside triphosphate hydrolases"/>
    <property type="match status" value="1"/>
</dbReference>
<feature type="non-terminal residue" evidence="5">
    <location>
        <position position="80"/>
    </location>
</feature>
<keyword evidence="2" id="KW-0547">Nucleotide-binding</keyword>
<evidence type="ECO:0000256" key="2">
    <source>
        <dbReference type="ARBA" id="ARBA00022741"/>
    </source>
</evidence>
<dbReference type="GO" id="GO:0016887">
    <property type="term" value="F:ATP hydrolysis activity"/>
    <property type="evidence" value="ECO:0007669"/>
    <property type="project" value="InterPro"/>
</dbReference>
<evidence type="ECO:0000259" key="4">
    <source>
        <dbReference type="Pfam" id="PF00005"/>
    </source>
</evidence>
<feature type="non-terminal residue" evidence="5">
    <location>
        <position position="1"/>
    </location>
</feature>
<keyword evidence="1" id="KW-0813">Transport</keyword>
<evidence type="ECO:0000256" key="1">
    <source>
        <dbReference type="ARBA" id="ARBA00022448"/>
    </source>
</evidence>
<organism evidence="5">
    <name type="scientific">human gut metagenome</name>
    <dbReference type="NCBI Taxonomy" id="408170"/>
    <lineage>
        <taxon>unclassified sequences</taxon>
        <taxon>metagenomes</taxon>
        <taxon>organismal metagenomes</taxon>
    </lineage>
</organism>
<dbReference type="InterPro" id="IPR051782">
    <property type="entry name" value="ABC_Transporter_VariousFunc"/>
</dbReference>
<keyword evidence="3" id="KW-0067">ATP-binding</keyword>
<protein>
    <recommendedName>
        <fullName evidence="4">ABC transporter domain-containing protein</fullName>
    </recommendedName>
</protein>
<dbReference type="Pfam" id="PF00005">
    <property type="entry name" value="ABC_tran"/>
    <property type="match status" value="1"/>
</dbReference>
<evidence type="ECO:0000313" key="5">
    <source>
        <dbReference type="EMBL" id="ETJ35594.1"/>
    </source>
</evidence>
<gene>
    <name evidence="5" type="ORF">Q604_UNBC10037G0001</name>
</gene>
<feature type="domain" description="ABC transporter" evidence="4">
    <location>
        <begin position="6"/>
        <end position="79"/>
    </location>
</feature>
<reference evidence="5" key="1">
    <citation type="submission" date="2013-12" db="EMBL/GenBank/DDBJ databases">
        <title>A Varibaculum cambriense genome reconstructed from a premature infant gut community with otherwise low bacterial novelty that shifts toward anaerobic metabolism during the third week of life.</title>
        <authorList>
            <person name="Brown C.T."/>
            <person name="Sharon I."/>
            <person name="Thomas B.C."/>
            <person name="Castelle C.J."/>
            <person name="Morowitz M.J."/>
            <person name="Banfield J.F."/>
        </authorList>
    </citation>
    <scope>NUCLEOTIDE SEQUENCE</scope>
</reference>
<dbReference type="Gene3D" id="3.40.50.300">
    <property type="entry name" value="P-loop containing nucleotide triphosphate hydrolases"/>
    <property type="match status" value="1"/>
</dbReference>
<dbReference type="AlphaFoldDB" id="W1Y392"/>